<dbReference type="Pfam" id="PF00005">
    <property type="entry name" value="ABC_tran"/>
    <property type="match status" value="1"/>
</dbReference>
<dbReference type="PANTHER" id="PTHR42794:SF1">
    <property type="entry name" value="HEMIN IMPORT ATP-BINDING PROTEIN HMUV"/>
    <property type="match status" value="1"/>
</dbReference>
<evidence type="ECO:0000256" key="1">
    <source>
        <dbReference type="ARBA" id="ARBA00022448"/>
    </source>
</evidence>
<dbReference type="PROSITE" id="PS00211">
    <property type="entry name" value="ABC_TRANSPORTER_1"/>
    <property type="match status" value="1"/>
</dbReference>
<keyword evidence="1" id="KW-0813">Transport</keyword>
<organism evidence="6 7">
    <name type="scientific">Pseudonocardia hispaniensis</name>
    <dbReference type="NCBI Taxonomy" id="904933"/>
    <lineage>
        <taxon>Bacteria</taxon>
        <taxon>Bacillati</taxon>
        <taxon>Actinomycetota</taxon>
        <taxon>Actinomycetes</taxon>
        <taxon>Pseudonocardiales</taxon>
        <taxon>Pseudonocardiaceae</taxon>
        <taxon>Pseudonocardia</taxon>
    </lineage>
</organism>
<evidence type="ECO:0000256" key="4">
    <source>
        <dbReference type="ARBA" id="ARBA00022967"/>
    </source>
</evidence>
<keyword evidence="4" id="KW-1278">Translocase</keyword>
<evidence type="ECO:0000259" key="5">
    <source>
        <dbReference type="PROSITE" id="PS50893"/>
    </source>
</evidence>
<dbReference type="Proteomes" id="UP001596302">
    <property type="component" value="Unassembled WGS sequence"/>
</dbReference>
<dbReference type="InterPro" id="IPR003593">
    <property type="entry name" value="AAA+_ATPase"/>
</dbReference>
<keyword evidence="2" id="KW-0547">Nucleotide-binding</keyword>
<dbReference type="InterPro" id="IPR017871">
    <property type="entry name" value="ABC_transporter-like_CS"/>
</dbReference>
<comment type="caution">
    <text evidence="6">The sequence shown here is derived from an EMBL/GenBank/DDBJ whole genome shotgun (WGS) entry which is preliminary data.</text>
</comment>
<dbReference type="Gene3D" id="3.40.50.300">
    <property type="entry name" value="P-loop containing nucleotide triphosphate hydrolases"/>
    <property type="match status" value="1"/>
</dbReference>
<reference evidence="7" key="1">
    <citation type="journal article" date="2019" name="Int. J. Syst. Evol. Microbiol.">
        <title>The Global Catalogue of Microorganisms (GCM) 10K type strain sequencing project: providing services to taxonomists for standard genome sequencing and annotation.</title>
        <authorList>
            <consortium name="The Broad Institute Genomics Platform"/>
            <consortium name="The Broad Institute Genome Sequencing Center for Infectious Disease"/>
            <person name="Wu L."/>
            <person name="Ma J."/>
        </authorList>
    </citation>
    <scope>NUCLEOTIDE SEQUENCE [LARGE SCALE GENOMIC DNA]</scope>
    <source>
        <strain evidence="7">CCM 8391</strain>
    </source>
</reference>
<dbReference type="SUPFAM" id="SSF52540">
    <property type="entry name" value="P-loop containing nucleoside triphosphate hydrolases"/>
    <property type="match status" value="1"/>
</dbReference>
<accession>A0ABW1J9I3</accession>
<sequence length="284" mass="29366">MAVTPASSTPALEAEALEFAHSGGNHRLVGIDVRIEDGEVACLLGPNGAGKTTLLRCLLGLLTPARGTVRLTGRDLGSLSARERARRVAYVPQSTSTTFPFTALDIAVMGRTPHLPRGRTPSHGDRAMALEVLTDLGVGHLADRSIAHLSGGERSLVLIARALVQRARVLVLDEPTAALDLGNARRVLDAVAQLAASGHTVVMTTHQPDHALHYADRAVLLSAGRIAADGAPAAVLTAERLTEVYGTPVHVGAVALPGHPEPTPVCVPAPHAPAVASEALGPVS</sequence>
<protein>
    <submittedName>
        <fullName evidence="6">ABC transporter ATP-binding protein</fullName>
    </submittedName>
</protein>
<evidence type="ECO:0000313" key="6">
    <source>
        <dbReference type="EMBL" id="MFC5997086.1"/>
    </source>
</evidence>
<proteinExistence type="predicted"/>
<evidence type="ECO:0000256" key="3">
    <source>
        <dbReference type="ARBA" id="ARBA00022840"/>
    </source>
</evidence>
<evidence type="ECO:0000256" key="2">
    <source>
        <dbReference type="ARBA" id="ARBA00022741"/>
    </source>
</evidence>
<dbReference type="CDD" id="cd03214">
    <property type="entry name" value="ABC_Iron-Siderophores_B12_Hemin"/>
    <property type="match status" value="1"/>
</dbReference>
<dbReference type="EMBL" id="JBHSQW010000044">
    <property type="protein sequence ID" value="MFC5997086.1"/>
    <property type="molecule type" value="Genomic_DNA"/>
</dbReference>
<name>A0ABW1J9I3_9PSEU</name>
<keyword evidence="7" id="KW-1185">Reference proteome</keyword>
<keyword evidence="3 6" id="KW-0067">ATP-binding</keyword>
<dbReference type="RefSeq" id="WP_379588007.1">
    <property type="nucleotide sequence ID" value="NZ_JBHSQW010000044.1"/>
</dbReference>
<dbReference type="InterPro" id="IPR027417">
    <property type="entry name" value="P-loop_NTPase"/>
</dbReference>
<gene>
    <name evidence="6" type="ORF">ACFQE5_23005</name>
</gene>
<dbReference type="InterPro" id="IPR003439">
    <property type="entry name" value="ABC_transporter-like_ATP-bd"/>
</dbReference>
<dbReference type="SMART" id="SM00382">
    <property type="entry name" value="AAA"/>
    <property type="match status" value="1"/>
</dbReference>
<evidence type="ECO:0000313" key="7">
    <source>
        <dbReference type="Proteomes" id="UP001596302"/>
    </source>
</evidence>
<dbReference type="PANTHER" id="PTHR42794">
    <property type="entry name" value="HEMIN IMPORT ATP-BINDING PROTEIN HMUV"/>
    <property type="match status" value="1"/>
</dbReference>
<feature type="domain" description="ABC transporter" evidence="5">
    <location>
        <begin position="12"/>
        <end position="248"/>
    </location>
</feature>
<dbReference type="GO" id="GO:0005524">
    <property type="term" value="F:ATP binding"/>
    <property type="evidence" value="ECO:0007669"/>
    <property type="project" value="UniProtKB-KW"/>
</dbReference>
<dbReference type="PROSITE" id="PS50893">
    <property type="entry name" value="ABC_TRANSPORTER_2"/>
    <property type="match status" value="1"/>
</dbReference>